<dbReference type="SUPFAM" id="SSF47699">
    <property type="entry name" value="Bifunctional inhibitor/lipid-transfer protein/seed storage 2S albumin"/>
    <property type="match status" value="1"/>
</dbReference>
<accession>A0ABD1HA09</accession>
<evidence type="ECO:0000313" key="3">
    <source>
        <dbReference type="EMBL" id="KAL1553270.1"/>
    </source>
</evidence>
<dbReference type="SMART" id="SM00499">
    <property type="entry name" value="AAI"/>
    <property type="match status" value="1"/>
</dbReference>
<protein>
    <submittedName>
        <fullName evidence="3">2S sulfur-rich seed storage protein 1-like</fullName>
    </submittedName>
</protein>
<dbReference type="EMBL" id="JBEAFC010000006">
    <property type="protein sequence ID" value="KAL1553270.1"/>
    <property type="molecule type" value="Genomic_DNA"/>
</dbReference>
<dbReference type="AlphaFoldDB" id="A0ABD1HA09"/>
<sequence>MAKLTALILLIVAIVGSASAYSYRGDRCEQEVEKVMPMRSCMMWAESKMRRGPHANKEEHLSECCSELGQVSSECRCKAVKEMMMEMPQRQVEMQRMMCSLPTKCQMSSCACPRFSYDD</sequence>
<evidence type="ECO:0000259" key="2">
    <source>
        <dbReference type="SMART" id="SM00499"/>
    </source>
</evidence>
<dbReference type="InterPro" id="IPR016140">
    <property type="entry name" value="Bifunc_inhib/LTP/seed_store"/>
</dbReference>
<reference evidence="3 4" key="1">
    <citation type="submission" date="2024-06" db="EMBL/GenBank/DDBJ databases">
        <title>A chromosome level genome sequence of Diviner's sage (Salvia divinorum).</title>
        <authorList>
            <person name="Ford S.A."/>
            <person name="Ro D.-K."/>
            <person name="Ness R.W."/>
            <person name="Phillips M.A."/>
        </authorList>
    </citation>
    <scope>NUCLEOTIDE SEQUENCE [LARGE SCALE GENOMIC DNA]</scope>
    <source>
        <strain evidence="3">SAF-2024a</strain>
        <tissue evidence="3">Leaf</tissue>
    </source>
</reference>
<dbReference type="Proteomes" id="UP001567538">
    <property type="component" value="Unassembled WGS sequence"/>
</dbReference>
<feature type="domain" description="Bifunctional inhibitor/plant lipid transfer protein/seed storage helical" evidence="2">
    <location>
        <begin position="28"/>
        <end position="115"/>
    </location>
</feature>
<evidence type="ECO:0000256" key="1">
    <source>
        <dbReference type="SAM" id="SignalP"/>
    </source>
</evidence>
<evidence type="ECO:0000313" key="4">
    <source>
        <dbReference type="Proteomes" id="UP001567538"/>
    </source>
</evidence>
<comment type="caution">
    <text evidence="3">The sequence shown here is derived from an EMBL/GenBank/DDBJ whole genome shotgun (WGS) entry which is preliminary data.</text>
</comment>
<name>A0ABD1HA09_SALDI</name>
<proteinExistence type="predicted"/>
<dbReference type="Pfam" id="PF00234">
    <property type="entry name" value="Tryp_alpha_amyl"/>
    <property type="match status" value="1"/>
</dbReference>
<feature type="signal peptide" evidence="1">
    <location>
        <begin position="1"/>
        <end position="20"/>
    </location>
</feature>
<dbReference type="InterPro" id="IPR036312">
    <property type="entry name" value="Bifun_inhib/LTP/seed_sf"/>
</dbReference>
<organism evidence="3 4">
    <name type="scientific">Salvia divinorum</name>
    <name type="common">Maria pastora</name>
    <name type="synonym">Diviner's sage</name>
    <dbReference type="NCBI Taxonomy" id="28513"/>
    <lineage>
        <taxon>Eukaryota</taxon>
        <taxon>Viridiplantae</taxon>
        <taxon>Streptophyta</taxon>
        <taxon>Embryophyta</taxon>
        <taxon>Tracheophyta</taxon>
        <taxon>Spermatophyta</taxon>
        <taxon>Magnoliopsida</taxon>
        <taxon>eudicotyledons</taxon>
        <taxon>Gunneridae</taxon>
        <taxon>Pentapetalae</taxon>
        <taxon>asterids</taxon>
        <taxon>lamiids</taxon>
        <taxon>Lamiales</taxon>
        <taxon>Lamiaceae</taxon>
        <taxon>Nepetoideae</taxon>
        <taxon>Mentheae</taxon>
        <taxon>Salviinae</taxon>
        <taxon>Salvia</taxon>
        <taxon>Salvia subgen. Calosphace</taxon>
    </lineage>
</organism>
<dbReference type="Gene3D" id="1.10.110.10">
    <property type="entry name" value="Plant lipid-transfer and hydrophobic proteins"/>
    <property type="match status" value="1"/>
</dbReference>
<feature type="chain" id="PRO_5044791659" evidence="1">
    <location>
        <begin position="21"/>
        <end position="119"/>
    </location>
</feature>
<gene>
    <name evidence="3" type="ORF">AAHA92_13966</name>
</gene>
<keyword evidence="1" id="KW-0732">Signal</keyword>
<keyword evidence="4" id="KW-1185">Reference proteome</keyword>